<keyword evidence="3" id="KW-1185">Reference proteome</keyword>
<sequence>MAQGKIPPRFGAGEPSGLVARALPAAAYGRTGTDRLVLLAKPLQAGAGYVYKPLAVVPLQDLPEHLRCQVQVAAGAGWQGAGEAAVGTNADAPALLRGQLQPPHPVVPEGLRQLAGGPDGKGPTIEFAGGAHEYSQRRVLRLMADEGGKLVYLDASTLQSLSDTMKVAADTDLGKFYDDGLTAPENAADGDMPALENGVPIVALLVQLSDPGAFDYSTSPPEDAAPFTETLLGDGRAAELGAHYYDVVLPPPENLMPAVAGKASRRSLSHSYPVEVSPRAPAGQVSVDAGAKTGDPIAVVGVKGAATGAEAGRGHGGLSALVGVAAASSAATALAAGAAGPVMAFGLFAVLIGGLSLAMASISVV</sequence>
<keyword evidence="1" id="KW-0812">Transmembrane</keyword>
<keyword evidence="1" id="KW-0472">Membrane</keyword>
<feature type="transmembrane region" description="Helical" evidence="1">
    <location>
        <begin position="342"/>
        <end position="364"/>
    </location>
</feature>
<evidence type="ECO:0000313" key="2">
    <source>
        <dbReference type="EMBL" id="WVZ94735.1"/>
    </source>
</evidence>
<gene>
    <name evidence="2" type="ORF">U9M48_040599</name>
</gene>
<dbReference type="AlphaFoldDB" id="A0AAQ3XDY1"/>
<reference evidence="2 3" key="1">
    <citation type="submission" date="2024-02" db="EMBL/GenBank/DDBJ databases">
        <title>High-quality chromosome-scale genome assembly of Pensacola bahiagrass (Paspalum notatum Flugge var. saurae).</title>
        <authorList>
            <person name="Vega J.M."/>
            <person name="Podio M."/>
            <person name="Orjuela J."/>
            <person name="Siena L.A."/>
            <person name="Pessino S.C."/>
            <person name="Combes M.C."/>
            <person name="Mariac C."/>
            <person name="Albertini E."/>
            <person name="Pupilli F."/>
            <person name="Ortiz J.P.A."/>
            <person name="Leblanc O."/>
        </authorList>
    </citation>
    <scope>NUCLEOTIDE SEQUENCE [LARGE SCALE GENOMIC DNA]</scope>
    <source>
        <strain evidence="2">R1</strain>
        <tissue evidence="2">Leaf</tissue>
    </source>
</reference>
<organism evidence="2 3">
    <name type="scientific">Paspalum notatum var. saurae</name>
    <dbReference type="NCBI Taxonomy" id="547442"/>
    <lineage>
        <taxon>Eukaryota</taxon>
        <taxon>Viridiplantae</taxon>
        <taxon>Streptophyta</taxon>
        <taxon>Embryophyta</taxon>
        <taxon>Tracheophyta</taxon>
        <taxon>Spermatophyta</taxon>
        <taxon>Magnoliopsida</taxon>
        <taxon>Liliopsida</taxon>
        <taxon>Poales</taxon>
        <taxon>Poaceae</taxon>
        <taxon>PACMAD clade</taxon>
        <taxon>Panicoideae</taxon>
        <taxon>Andropogonodae</taxon>
        <taxon>Paspaleae</taxon>
        <taxon>Paspalinae</taxon>
        <taxon>Paspalum</taxon>
    </lineage>
</organism>
<proteinExistence type="predicted"/>
<accession>A0AAQ3XDY1</accession>
<dbReference type="EMBL" id="CP144753">
    <property type="protein sequence ID" value="WVZ94735.1"/>
    <property type="molecule type" value="Genomic_DNA"/>
</dbReference>
<keyword evidence="1" id="KW-1133">Transmembrane helix</keyword>
<evidence type="ECO:0000256" key="1">
    <source>
        <dbReference type="SAM" id="Phobius"/>
    </source>
</evidence>
<protein>
    <submittedName>
        <fullName evidence="2">Uncharacterized protein</fullName>
    </submittedName>
</protein>
<dbReference type="Proteomes" id="UP001341281">
    <property type="component" value="Chromosome 09"/>
</dbReference>
<evidence type="ECO:0000313" key="3">
    <source>
        <dbReference type="Proteomes" id="UP001341281"/>
    </source>
</evidence>
<name>A0AAQ3XDY1_PASNO</name>